<dbReference type="PROSITE" id="PS00211">
    <property type="entry name" value="ABC_TRANSPORTER_1"/>
    <property type="match status" value="1"/>
</dbReference>
<dbReference type="Pfam" id="PF00571">
    <property type="entry name" value="CBS"/>
    <property type="match status" value="2"/>
</dbReference>
<keyword evidence="4 8" id="KW-0547">Nucleotide-binding</keyword>
<keyword evidence="8" id="KW-0472">Membrane</keyword>
<dbReference type="Proteomes" id="UP000199315">
    <property type="component" value="Unassembled WGS sequence"/>
</dbReference>
<dbReference type="AlphaFoldDB" id="A0A1D3TWR3"/>
<dbReference type="SUPFAM" id="SSF54631">
    <property type="entry name" value="CBS-domain pair"/>
    <property type="match status" value="1"/>
</dbReference>
<dbReference type="InterPro" id="IPR005892">
    <property type="entry name" value="Gly-betaine_transp_ATP-bd"/>
</dbReference>
<evidence type="ECO:0000256" key="6">
    <source>
        <dbReference type="ARBA" id="ARBA00023122"/>
    </source>
</evidence>
<dbReference type="PANTHER" id="PTHR43117">
    <property type="entry name" value="OSMOPROTECTANT IMPORT ATP-BINDING PROTEIN OSMV"/>
    <property type="match status" value="1"/>
</dbReference>
<dbReference type="Gene3D" id="3.40.50.300">
    <property type="entry name" value="P-loop containing nucleotide triphosphate hydrolases"/>
    <property type="match status" value="1"/>
</dbReference>
<feature type="domain" description="CBS" evidence="10">
    <location>
        <begin position="315"/>
        <end position="372"/>
    </location>
</feature>
<dbReference type="InterPro" id="IPR017871">
    <property type="entry name" value="ABC_transporter-like_CS"/>
</dbReference>
<dbReference type="SMART" id="SM00382">
    <property type="entry name" value="AAA"/>
    <property type="match status" value="1"/>
</dbReference>
<keyword evidence="3" id="KW-0677">Repeat</keyword>
<dbReference type="InterPro" id="IPR046342">
    <property type="entry name" value="CBS_dom_sf"/>
</dbReference>
<evidence type="ECO:0000259" key="9">
    <source>
        <dbReference type="PROSITE" id="PS50893"/>
    </source>
</evidence>
<evidence type="ECO:0000256" key="5">
    <source>
        <dbReference type="ARBA" id="ARBA00022840"/>
    </source>
</evidence>
<keyword evidence="12" id="KW-1185">Reference proteome</keyword>
<evidence type="ECO:0000256" key="4">
    <source>
        <dbReference type="ARBA" id="ARBA00022741"/>
    </source>
</evidence>
<sequence>MIKFEDVTKSFKDKQVLKNVSLEIGRGQLVVFIGASGCGKTTTLKMINRLIKPTSGKIYIDGMDIEKKDVIALRRNIGYVIQQTGLFPHMTIRENIEIIPKVEKKNIKQIQNRTYDLMNMVGMDPEEFLDRYPSELSGGQQQRIGVARAFATDPEIILMDEPFSALDPITRIGLQEELVDLQSRLKRTIVFVTHDMDEAIKIADRICIMKDGEVLQYDTPENILKNPVNEFVSEFVGKNRIWASPEFIKAEDIMLDSPVTCQSNMSLLSCREKMRKSNVDSLMVIEYRSRKLIGVVNAKQIQEMSDRTKEVGDIMNTEFISVLPEESMIDILKLFDGNEASNIPVIDHEERLVGLITKSSLVNTLSQQYISEEAV</sequence>
<dbReference type="GO" id="GO:0031460">
    <property type="term" value="P:glycine betaine transport"/>
    <property type="evidence" value="ECO:0007669"/>
    <property type="project" value="InterPro"/>
</dbReference>
<feature type="domain" description="ABC transporter" evidence="9">
    <location>
        <begin position="2"/>
        <end position="236"/>
    </location>
</feature>
<dbReference type="InterPro" id="IPR027417">
    <property type="entry name" value="P-loop_NTPase"/>
</dbReference>
<evidence type="ECO:0000313" key="12">
    <source>
        <dbReference type="Proteomes" id="UP000199315"/>
    </source>
</evidence>
<dbReference type="GO" id="GO:0006865">
    <property type="term" value="P:amino acid transport"/>
    <property type="evidence" value="ECO:0007669"/>
    <property type="project" value="UniProtKB-UniRule"/>
</dbReference>
<evidence type="ECO:0000256" key="3">
    <source>
        <dbReference type="ARBA" id="ARBA00022737"/>
    </source>
</evidence>
<dbReference type="PROSITE" id="PS51371">
    <property type="entry name" value="CBS"/>
    <property type="match status" value="2"/>
</dbReference>
<comment type="catalytic activity">
    <reaction evidence="8">
        <text>a quaternary ammonium(out) + ATP + H2O = a quaternary ammonium(in) + ADP + phosphate + H(+)</text>
        <dbReference type="Rhea" id="RHEA:11036"/>
        <dbReference type="ChEBI" id="CHEBI:15377"/>
        <dbReference type="ChEBI" id="CHEBI:15378"/>
        <dbReference type="ChEBI" id="CHEBI:30616"/>
        <dbReference type="ChEBI" id="CHEBI:35267"/>
        <dbReference type="ChEBI" id="CHEBI:43474"/>
        <dbReference type="ChEBI" id="CHEBI:456216"/>
    </reaction>
</comment>
<evidence type="ECO:0000256" key="2">
    <source>
        <dbReference type="ARBA" id="ARBA00022448"/>
    </source>
</evidence>
<dbReference type="FunFam" id="3.40.50.300:FF:000425">
    <property type="entry name" value="Probable ABC transporter, ATP-binding subunit"/>
    <property type="match status" value="1"/>
</dbReference>
<dbReference type="SMART" id="SM00116">
    <property type="entry name" value="CBS"/>
    <property type="match status" value="2"/>
</dbReference>
<dbReference type="PANTHER" id="PTHR43117:SF4">
    <property type="entry name" value="OSMOPROTECTANT IMPORT ATP-BINDING PROTEIN OSMV"/>
    <property type="match status" value="1"/>
</dbReference>
<dbReference type="GO" id="GO:0015418">
    <property type="term" value="F:ABC-type quaternary ammonium compound transporting activity"/>
    <property type="evidence" value="ECO:0007669"/>
    <property type="project" value="UniProtKB-EC"/>
</dbReference>
<comment type="similarity">
    <text evidence="1 8">Belongs to the ABC transporter superfamily.</text>
</comment>
<reference evidence="11 12" key="1">
    <citation type="submission" date="2016-09" db="EMBL/GenBank/DDBJ databases">
        <authorList>
            <person name="Capua I."/>
            <person name="De Benedictis P."/>
            <person name="Joannis T."/>
            <person name="Lombin L.H."/>
            <person name="Cattoli G."/>
        </authorList>
    </citation>
    <scope>NUCLEOTIDE SEQUENCE [LARGE SCALE GENOMIC DNA]</scope>
    <source>
        <strain evidence="11 12">GluBS11</strain>
    </source>
</reference>
<evidence type="ECO:0000259" key="10">
    <source>
        <dbReference type="PROSITE" id="PS51371"/>
    </source>
</evidence>
<dbReference type="NCBIfam" id="TIGR01186">
    <property type="entry name" value="proV"/>
    <property type="match status" value="1"/>
</dbReference>
<dbReference type="GO" id="GO:0005524">
    <property type="term" value="F:ATP binding"/>
    <property type="evidence" value="ECO:0007669"/>
    <property type="project" value="UniProtKB-UniRule"/>
</dbReference>
<dbReference type="InterPro" id="IPR003593">
    <property type="entry name" value="AAA+_ATPase"/>
</dbReference>
<comment type="subunit">
    <text evidence="8">The complex is probably composed of two ATP-binding proteins, two transmembrane proteins and a solute-binding protein.</text>
</comment>
<dbReference type="GO" id="GO:0005886">
    <property type="term" value="C:plasma membrane"/>
    <property type="evidence" value="ECO:0007669"/>
    <property type="project" value="UniProtKB-SubCell"/>
</dbReference>
<dbReference type="PROSITE" id="PS50893">
    <property type="entry name" value="ABC_TRANSPORTER_2"/>
    <property type="match status" value="1"/>
</dbReference>
<dbReference type="RefSeq" id="WP_091235767.1">
    <property type="nucleotide sequence ID" value="NZ_FMKA01000024.1"/>
</dbReference>
<feature type="domain" description="CBS" evidence="10">
    <location>
        <begin position="254"/>
        <end position="311"/>
    </location>
</feature>
<dbReference type="EC" id="7.6.2.9" evidence="8"/>
<organism evidence="11 12">
    <name type="scientific">Anaerobium acetethylicum</name>
    <dbReference type="NCBI Taxonomy" id="1619234"/>
    <lineage>
        <taxon>Bacteria</taxon>
        <taxon>Bacillati</taxon>
        <taxon>Bacillota</taxon>
        <taxon>Clostridia</taxon>
        <taxon>Lachnospirales</taxon>
        <taxon>Lachnospiraceae</taxon>
        <taxon>Anaerobium</taxon>
    </lineage>
</organism>
<dbReference type="OrthoDB" id="9802264at2"/>
<keyword evidence="5 8" id="KW-0067">ATP-binding</keyword>
<evidence type="ECO:0000256" key="7">
    <source>
        <dbReference type="PROSITE-ProRule" id="PRU00703"/>
    </source>
</evidence>
<gene>
    <name evidence="11" type="ORF">SAMN05421730_102412</name>
</gene>
<dbReference type="InterPro" id="IPR000644">
    <property type="entry name" value="CBS_dom"/>
</dbReference>
<dbReference type="SUPFAM" id="SSF52540">
    <property type="entry name" value="P-loop containing nucleoside triphosphate hydrolases"/>
    <property type="match status" value="1"/>
</dbReference>
<proteinExistence type="inferred from homology"/>
<protein>
    <recommendedName>
        <fullName evidence="8">Quaternary amine transport ATP-binding protein</fullName>
        <ecNumber evidence="8">7.6.2.9</ecNumber>
    </recommendedName>
</protein>
<dbReference type="Gene3D" id="3.10.580.10">
    <property type="entry name" value="CBS-domain"/>
    <property type="match status" value="1"/>
</dbReference>
<dbReference type="GO" id="GO:0016887">
    <property type="term" value="F:ATP hydrolysis activity"/>
    <property type="evidence" value="ECO:0007669"/>
    <property type="project" value="UniProtKB-UniRule"/>
</dbReference>
<keyword evidence="8" id="KW-1003">Cell membrane</keyword>
<dbReference type="EMBL" id="FMKA01000024">
    <property type="protein sequence ID" value="SCP98667.1"/>
    <property type="molecule type" value="Genomic_DNA"/>
</dbReference>
<evidence type="ECO:0000313" key="11">
    <source>
        <dbReference type="EMBL" id="SCP98667.1"/>
    </source>
</evidence>
<evidence type="ECO:0000256" key="8">
    <source>
        <dbReference type="RuleBase" id="RU369116"/>
    </source>
</evidence>
<dbReference type="STRING" id="1619234.SAMN05421730_102412"/>
<keyword evidence="6 7" id="KW-0129">CBS domain</keyword>
<comment type="subcellular location">
    <subcellularLocation>
        <location evidence="8">Cell inner membrane</location>
        <topology evidence="8">Peripheral membrane protein</topology>
    </subcellularLocation>
</comment>
<accession>A0A1D3TWR3</accession>
<dbReference type="Pfam" id="PF00005">
    <property type="entry name" value="ABC_tran"/>
    <property type="match status" value="1"/>
</dbReference>
<dbReference type="InterPro" id="IPR003439">
    <property type="entry name" value="ABC_transporter-like_ATP-bd"/>
</dbReference>
<evidence type="ECO:0000256" key="1">
    <source>
        <dbReference type="ARBA" id="ARBA00005417"/>
    </source>
</evidence>
<name>A0A1D3TWR3_9FIRM</name>
<keyword evidence="2 8" id="KW-0813">Transport</keyword>
<keyword evidence="8" id="KW-0997">Cell inner membrane</keyword>